<name>A0A547ED22_MANHA</name>
<protein>
    <submittedName>
        <fullName evidence="2">Uncharacterized protein</fullName>
    </submittedName>
</protein>
<dbReference type="KEGG" id="mhay:VK67_07510"/>
<dbReference type="EMBL" id="VAJB01000026">
    <property type="protein sequence ID" value="TRB73354.1"/>
    <property type="molecule type" value="Genomic_DNA"/>
</dbReference>
<dbReference type="RefSeq" id="WP_006250238.1">
    <property type="nucleotide sequence ID" value="NZ_CP011098.1"/>
</dbReference>
<evidence type="ECO:0000313" key="4">
    <source>
        <dbReference type="Proteomes" id="UP000318394"/>
    </source>
</evidence>
<accession>A0A547ED22</accession>
<dbReference type="GeneID" id="67369208"/>
<evidence type="ECO:0000313" key="1">
    <source>
        <dbReference type="EMBL" id="TRB34729.1"/>
    </source>
</evidence>
<dbReference type="Proteomes" id="UP000315164">
    <property type="component" value="Unassembled WGS sequence"/>
</dbReference>
<comment type="caution">
    <text evidence="2">The sequence shown here is derived from an EMBL/GenBank/DDBJ whole genome shotgun (WGS) entry which is preliminary data.</text>
</comment>
<sequence>MLTHRITLPDGTEIEFFAETDKETFAEIQRDLEGLKLPTFAEFVAQERKKHRAKQAVKKARKIAKLARRKNR</sequence>
<reference evidence="3 4" key="1">
    <citation type="journal article" date="2019" name="Vet. Microbiol.">
        <title>Genetic characterization of susceptible and multi-drug resistant Mannheimia haemolytica isolated from high-risk stocker calves prior to and after antimicrobial metaphylaxis.</title>
        <authorList>
            <person name="Snyder E.R."/>
            <person name="Alvarez-Narvaez S."/>
            <person name="Credille B.C."/>
        </authorList>
    </citation>
    <scope>NUCLEOTIDE SEQUENCE [LARGE SCALE GENOMIC DNA]</scope>
    <source>
        <strain evidence="2 3">UGA-R5-128-1</strain>
        <strain evidence="1 4">UGA-R7-163-1</strain>
    </source>
</reference>
<dbReference type="Proteomes" id="UP000318394">
    <property type="component" value="Unassembled WGS sequence"/>
</dbReference>
<organism evidence="2 3">
    <name type="scientific">Mannheimia haemolytica</name>
    <name type="common">Pasteurella haemolytica</name>
    <dbReference type="NCBI Taxonomy" id="75985"/>
    <lineage>
        <taxon>Bacteria</taxon>
        <taxon>Pseudomonadati</taxon>
        <taxon>Pseudomonadota</taxon>
        <taxon>Gammaproteobacteria</taxon>
        <taxon>Pasteurellales</taxon>
        <taxon>Pasteurellaceae</taxon>
        <taxon>Mannheimia</taxon>
    </lineage>
</organism>
<evidence type="ECO:0000313" key="2">
    <source>
        <dbReference type="EMBL" id="TRB73354.1"/>
    </source>
</evidence>
<evidence type="ECO:0000313" key="3">
    <source>
        <dbReference type="Proteomes" id="UP000315164"/>
    </source>
</evidence>
<proteinExistence type="predicted"/>
<keyword evidence="4" id="KW-1185">Reference proteome</keyword>
<gene>
    <name evidence="2" type="ORF">FEA53_10625</name>
    <name evidence="1" type="ORF">FEB89_12645</name>
</gene>
<dbReference type="AlphaFoldDB" id="A0A547ED22"/>
<dbReference type="KEGG" id="mhaq:WC39_07510"/>
<dbReference type="EMBL" id="VAJI01000044">
    <property type="protein sequence ID" value="TRB34729.1"/>
    <property type="molecule type" value="Genomic_DNA"/>
</dbReference>